<dbReference type="PANTHER" id="PTHR43304">
    <property type="entry name" value="PHYTOCHROME-LIKE PROTEIN CPH1"/>
    <property type="match status" value="1"/>
</dbReference>
<dbReference type="PROSITE" id="PS50109">
    <property type="entry name" value="HIS_KIN"/>
    <property type="match status" value="1"/>
</dbReference>
<reference evidence="8 9" key="1">
    <citation type="submission" date="2017-11" db="EMBL/GenBank/DDBJ databases">
        <title>Draft genome sequence of magnetotactic bacterium Magnetospirillum kuznetsovii LBB-42.</title>
        <authorList>
            <person name="Grouzdev D.S."/>
            <person name="Rysina M.S."/>
            <person name="Baslerov R.V."/>
            <person name="Koziaeva V."/>
        </authorList>
    </citation>
    <scope>NUCLEOTIDE SEQUENCE [LARGE SCALE GENOMIC DNA]</scope>
    <source>
        <strain evidence="8 9">LBB-42</strain>
    </source>
</reference>
<dbReference type="OrthoDB" id="434992at2"/>
<keyword evidence="3" id="KW-0597">Phosphoprotein</keyword>
<gene>
    <name evidence="8" type="ORF">CU669_07665</name>
</gene>
<dbReference type="PRINTS" id="PR00344">
    <property type="entry name" value="BCTRLSENSOR"/>
</dbReference>
<dbReference type="Gene3D" id="1.10.287.130">
    <property type="match status" value="1"/>
</dbReference>
<dbReference type="InterPro" id="IPR003661">
    <property type="entry name" value="HisK_dim/P_dom"/>
</dbReference>
<dbReference type="EMBL" id="PGTO01000004">
    <property type="protein sequence ID" value="RAU22558.1"/>
    <property type="molecule type" value="Genomic_DNA"/>
</dbReference>
<dbReference type="GO" id="GO:0000155">
    <property type="term" value="F:phosphorelay sensor kinase activity"/>
    <property type="evidence" value="ECO:0007669"/>
    <property type="project" value="InterPro"/>
</dbReference>
<comment type="catalytic activity">
    <reaction evidence="1">
        <text>ATP + protein L-histidine = ADP + protein N-phospho-L-histidine.</text>
        <dbReference type="EC" id="2.7.13.3"/>
    </reaction>
</comment>
<dbReference type="SUPFAM" id="SSF55874">
    <property type="entry name" value="ATPase domain of HSP90 chaperone/DNA topoisomerase II/histidine kinase"/>
    <property type="match status" value="1"/>
</dbReference>
<evidence type="ECO:0000256" key="5">
    <source>
        <dbReference type="ARBA" id="ARBA00022777"/>
    </source>
</evidence>
<name>A0A364NZP5_9PROT</name>
<dbReference type="EC" id="2.7.13.3" evidence="2"/>
<dbReference type="AlphaFoldDB" id="A0A364NZP5"/>
<sequence>MVPSGAPPALPSDPRQQPIAQLPRERTTARRASLALIALMIVLAAWHTWISWKDDDAAAEALVATLTKTLEFQTEASFRSIDNLLAEASQRIDPDRWPEPALLNWFQSRLVAFPEARNLIVARHDGLTAGPGLSATGLVGTAIDVADRQHFRAHRAGHGADKLIIGDPITDRLDGRQIIPLSRAIVDARGQFKGMVAVGIDPLYLVKSMESLLIEDGGGISVIRRDGIFLARLPDQYGSFGRSVAASQLFTKYLANAPSGVARFVSVADGNAKIVGYRTLGNYPLVATVGITEHTAYAKFRTETSSLAAAVLILAIALYWLATLSDRREHLRAVLAARLLEQAAVLESQVADRTRHLTELQVESERKARQLAASNSDLEQFAYIASHDLQEPLRTVTSFVQLLQQHCRDILDVQSEEYMTFIVNGAKRMHDQIQDVLAYSRVTVQGEPLAPTALDEVLTQTLTNMKQTISDSGATVDAVPLPMVEADRRQMVCLFENLIANSIKYHKAGQSPKIRINAVVDGKDWVISVADNGIGIDPEYKDKIFVMFQRLHGAQSYEGTGIGLALCKRIVERHGGRIWVQSDIGQGSTFSFTLPVFPSKD</sequence>
<evidence type="ECO:0000256" key="2">
    <source>
        <dbReference type="ARBA" id="ARBA00012438"/>
    </source>
</evidence>
<dbReference type="SMART" id="SM00388">
    <property type="entry name" value="HisKA"/>
    <property type="match status" value="1"/>
</dbReference>
<dbReference type="CDD" id="cd12914">
    <property type="entry name" value="PDC1_DGC_like"/>
    <property type="match status" value="1"/>
</dbReference>
<protein>
    <recommendedName>
        <fullName evidence="2">histidine kinase</fullName>
        <ecNumber evidence="2">2.7.13.3</ecNumber>
    </recommendedName>
</protein>
<evidence type="ECO:0000256" key="6">
    <source>
        <dbReference type="SAM" id="MobiDB-lite"/>
    </source>
</evidence>
<dbReference type="Gene3D" id="3.30.565.10">
    <property type="entry name" value="Histidine kinase-like ATPase, C-terminal domain"/>
    <property type="match status" value="1"/>
</dbReference>
<evidence type="ECO:0000256" key="1">
    <source>
        <dbReference type="ARBA" id="ARBA00000085"/>
    </source>
</evidence>
<feature type="domain" description="Histidine kinase" evidence="7">
    <location>
        <begin position="384"/>
        <end position="598"/>
    </location>
</feature>
<dbReference type="Gene3D" id="3.30.450.20">
    <property type="entry name" value="PAS domain"/>
    <property type="match status" value="2"/>
</dbReference>
<evidence type="ECO:0000313" key="8">
    <source>
        <dbReference type="EMBL" id="RAU22558.1"/>
    </source>
</evidence>
<organism evidence="8 9">
    <name type="scientific">Paramagnetospirillum kuznetsovii</name>
    <dbReference type="NCBI Taxonomy" id="2053833"/>
    <lineage>
        <taxon>Bacteria</taxon>
        <taxon>Pseudomonadati</taxon>
        <taxon>Pseudomonadota</taxon>
        <taxon>Alphaproteobacteria</taxon>
        <taxon>Rhodospirillales</taxon>
        <taxon>Magnetospirillaceae</taxon>
        <taxon>Paramagnetospirillum</taxon>
    </lineage>
</organism>
<dbReference type="InterPro" id="IPR003594">
    <property type="entry name" value="HATPase_dom"/>
</dbReference>
<feature type="region of interest" description="Disordered" evidence="6">
    <location>
        <begin position="1"/>
        <end position="24"/>
    </location>
</feature>
<dbReference type="InterPro" id="IPR036097">
    <property type="entry name" value="HisK_dim/P_sf"/>
</dbReference>
<proteinExistence type="predicted"/>
<dbReference type="Pfam" id="PF02518">
    <property type="entry name" value="HATPase_c"/>
    <property type="match status" value="1"/>
</dbReference>
<dbReference type="CDD" id="cd00082">
    <property type="entry name" value="HisKA"/>
    <property type="match status" value="1"/>
</dbReference>
<dbReference type="InterPro" id="IPR052162">
    <property type="entry name" value="Sensor_kinase/Photoreceptor"/>
</dbReference>
<dbReference type="InterPro" id="IPR036890">
    <property type="entry name" value="HATPase_C_sf"/>
</dbReference>
<keyword evidence="9" id="KW-1185">Reference proteome</keyword>
<dbReference type="CDD" id="cd12915">
    <property type="entry name" value="PDC2_DGC_like"/>
    <property type="match status" value="1"/>
</dbReference>
<dbReference type="SMART" id="SM00387">
    <property type="entry name" value="HATPase_c"/>
    <property type="match status" value="1"/>
</dbReference>
<dbReference type="Proteomes" id="UP000251075">
    <property type="component" value="Unassembled WGS sequence"/>
</dbReference>
<keyword evidence="4" id="KW-0808">Transferase</keyword>
<dbReference type="InterPro" id="IPR004358">
    <property type="entry name" value="Sig_transdc_His_kin-like_C"/>
</dbReference>
<evidence type="ECO:0000259" key="7">
    <source>
        <dbReference type="PROSITE" id="PS50109"/>
    </source>
</evidence>
<dbReference type="SUPFAM" id="SSF47384">
    <property type="entry name" value="Homodimeric domain of signal transducing histidine kinase"/>
    <property type="match status" value="1"/>
</dbReference>
<dbReference type="InterPro" id="IPR005467">
    <property type="entry name" value="His_kinase_dom"/>
</dbReference>
<evidence type="ECO:0000256" key="3">
    <source>
        <dbReference type="ARBA" id="ARBA00022553"/>
    </source>
</evidence>
<evidence type="ECO:0000313" key="9">
    <source>
        <dbReference type="Proteomes" id="UP000251075"/>
    </source>
</evidence>
<dbReference type="Pfam" id="PF22588">
    <property type="entry name" value="dCache_1_like"/>
    <property type="match status" value="1"/>
</dbReference>
<accession>A0A364NZP5</accession>
<keyword evidence="5" id="KW-0418">Kinase</keyword>
<dbReference type="Pfam" id="PF00512">
    <property type="entry name" value="HisKA"/>
    <property type="match status" value="1"/>
</dbReference>
<feature type="compositionally biased region" description="Pro residues" evidence="6">
    <location>
        <begin position="1"/>
        <end position="11"/>
    </location>
</feature>
<dbReference type="PANTHER" id="PTHR43304:SF1">
    <property type="entry name" value="PAC DOMAIN-CONTAINING PROTEIN"/>
    <property type="match status" value="1"/>
</dbReference>
<comment type="caution">
    <text evidence="8">The sequence shown here is derived from an EMBL/GenBank/DDBJ whole genome shotgun (WGS) entry which is preliminary data.</text>
</comment>
<dbReference type="FunFam" id="3.30.565.10:FF:000006">
    <property type="entry name" value="Sensor histidine kinase WalK"/>
    <property type="match status" value="1"/>
</dbReference>
<dbReference type="InterPro" id="IPR054327">
    <property type="entry name" value="His-kinase-like_sensor"/>
</dbReference>
<evidence type="ECO:0000256" key="4">
    <source>
        <dbReference type="ARBA" id="ARBA00022679"/>
    </source>
</evidence>